<dbReference type="AlphaFoldDB" id="A0AA35X8C8"/>
<name>A0AA35X8C8_GEOBA</name>
<organism evidence="1 2">
    <name type="scientific">Geodia barretti</name>
    <name type="common">Barrett's horny sponge</name>
    <dbReference type="NCBI Taxonomy" id="519541"/>
    <lineage>
        <taxon>Eukaryota</taxon>
        <taxon>Metazoa</taxon>
        <taxon>Porifera</taxon>
        <taxon>Demospongiae</taxon>
        <taxon>Heteroscleromorpha</taxon>
        <taxon>Tetractinellida</taxon>
        <taxon>Astrophorina</taxon>
        <taxon>Geodiidae</taxon>
        <taxon>Geodia</taxon>
    </lineage>
</organism>
<evidence type="ECO:0000313" key="2">
    <source>
        <dbReference type="Proteomes" id="UP001174909"/>
    </source>
</evidence>
<evidence type="ECO:0000313" key="1">
    <source>
        <dbReference type="EMBL" id="CAI8047994.1"/>
    </source>
</evidence>
<accession>A0AA35X8C8</accession>
<feature type="non-terminal residue" evidence="1">
    <location>
        <position position="1"/>
    </location>
</feature>
<proteinExistence type="predicted"/>
<sequence length="47" mass="5206">SLKPAPGLARTVPRYLPWNLIVGIYNAPNGKSRPTTQCQPQRPVEGY</sequence>
<comment type="caution">
    <text evidence="1">The sequence shown here is derived from an EMBL/GenBank/DDBJ whole genome shotgun (WGS) entry which is preliminary data.</text>
</comment>
<gene>
    <name evidence="1" type="ORF">GBAR_LOCUS26521</name>
</gene>
<dbReference type="Proteomes" id="UP001174909">
    <property type="component" value="Unassembled WGS sequence"/>
</dbReference>
<keyword evidence="2" id="KW-1185">Reference proteome</keyword>
<protein>
    <submittedName>
        <fullName evidence="1">Uncharacterized protein</fullName>
    </submittedName>
</protein>
<reference evidence="1" key="1">
    <citation type="submission" date="2023-03" db="EMBL/GenBank/DDBJ databases">
        <authorList>
            <person name="Steffen K."/>
            <person name="Cardenas P."/>
        </authorList>
    </citation>
    <scope>NUCLEOTIDE SEQUENCE</scope>
</reference>
<dbReference type="EMBL" id="CASHTH010003689">
    <property type="protein sequence ID" value="CAI8047994.1"/>
    <property type="molecule type" value="Genomic_DNA"/>
</dbReference>